<proteinExistence type="predicted"/>
<reference evidence="1 2" key="1">
    <citation type="journal article" date="2019" name="Genome Biol. Evol.">
        <title>Insights into the evolution of the New World diploid cottons (Gossypium, subgenus Houzingenia) based on genome sequencing.</title>
        <authorList>
            <person name="Grover C.E."/>
            <person name="Arick M.A. 2nd"/>
            <person name="Thrash A."/>
            <person name="Conover J.L."/>
            <person name="Sanders W.S."/>
            <person name="Peterson D.G."/>
            <person name="Frelichowski J.E."/>
            <person name="Scheffler J.A."/>
            <person name="Scheffler B.E."/>
            <person name="Wendel J.F."/>
        </authorList>
    </citation>
    <scope>NUCLEOTIDE SEQUENCE [LARGE SCALE GENOMIC DNA]</scope>
    <source>
        <strain evidence="1">1</strain>
        <tissue evidence="1">Leaf</tissue>
    </source>
</reference>
<organism evidence="1 2">
    <name type="scientific">Gossypium schwendimanii</name>
    <name type="common">Cotton</name>
    <dbReference type="NCBI Taxonomy" id="34291"/>
    <lineage>
        <taxon>Eukaryota</taxon>
        <taxon>Viridiplantae</taxon>
        <taxon>Streptophyta</taxon>
        <taxon>Embryophyta</taxon>
        <taxon>Tracheophyta</taxon>
        <taxon>Spermatophyta</taxon>
        <taxon>Magnoliopsida</taxon>
        <taxon>eudicotyledons</taxon>
        <taxon>Gunneridae</taxon>
        <taxon>Pentapetalae</taxon>
        <taxon>rosids</taxon>
        <taxon>malvids</taxon>
        <taxon>Malvales</taxon>
        <taxon>Malvaceae</taxon>
        <taxon>Malvoideae</taxon>
        <taxon>Gossypium</taxon>
    </lineage>
</organism>
<keyword evidence="2" id="KW-1185">Reference proteome</keyword>
<sequence>MEEKLIIGGKLPLISLTQWSSTNGKNV</sequence>
<accession>A0A7J9N6M0</accession>
<gene>
    <name evidence="1" type="ORF">Goshw_007244</name>
</gene>
<evidence type="ECO:0000313" key="2">
    <source>
        <dbReference type="Proteomes" id="UP000593576"/>
    </source>
</evidence>
<dbReference type="OrthoDB" id="10366385at2759"/>
<comment type="caution">
    <text evidence="1">The sequence shown here is derived from an EMBL/GenBank/DDBJ whole genome shotgun (WGS) entry which is preliminary data.</text>
</comment>
<protein>
    <submittedName>
        <fullName evidence="1">Uncharacterized protein</fullName>
    </submittedName>
</protein>
<dbReference type="AlphaFoldDB" id="A0A7J9N6M0"/>
<name>A0A7J9N6M0_GOSSC</name>
<dbReference type="EMBL" id="JABFAF010270933">
    <property type="protein sequence ID" value="MBA0878229.1"/>
    <property type="molecule type" value="Genomic_DNA"/>
</dbReference>
<evidence type="ECO:0000313" key="1">
    <source>
        <dbReference type="EMBL" id="MBA0878229.1"/>
    </source>
</evidence>
<feature type="non-terminal residue" evidence="1">
    <location>
        <position position="27"/>
    </location>
</feature>
<dbReference type="Proteomes" id="UP000593576">
    <property type="component" value="Unassembled WGS sequence"/>
</dbReference>